<dbReference type="Proteomes" id="UP000276215">
    <property type="component" value="Unassembled WGS sequence"/>
</dbReference>
<evidence type="ECO:0000313" key="3">
    <source>
        <dbReference type="EMBL" id="RPA98624.1"/>
    </source>
</evidence>
<dbReference type="AlphaFoldDB" id="A0A3N4JY46"/>
<protein>
    <submittedName>
        <fullName evidence="3">Uncharacterized protein</fullName>
    </submittedName>
</protein>
<gene>
    <name evidence="3" type="ORF">L873DRAFT_1807972</name>
</gene>
<evidence type="ECO:0000256" key="1">
    <source>
        <dbReference type="SAM" id="MobiDB-lite"/>
    </source>
</evidence>
<keyword evidence="2" id="KW-1133">Transmembrane helix</keyword>
<name>A0A3N4JY46_9PEZI</name>
<sequence length="89" mass="10029">MSTYSPAHNSNLPAEVLEHLHDQATDCLAFSALVDQGGFGVFLSIFLTSFFLPRPYRTARDIPDKKHSISSLTNHMDSNTEKHTHTHNY</sequence>
<keyword evidence="2" id="KW-0812">Transmembrane</keyword>
<evidence type="ECO:0000256" key="2">
    <source>
        <dbReference type="SAM" id="Phobius"/>
    </source>
</evidence>
<keyword evidence="2" id="KW-0472">Membrane</keyword>
<feature type="region of interest" description="Disordered" evidence="1">
    <location>
        <begin position="67"/>
        <end position="89"/>
    </location>
</feature>
<evidence type="ECO:0000313" key="4">
    <source>
        <dbReference type="Proteomes" id="UP000276215"/>
    </source>
</evidence>
<proteinExistence type="predicted"/>
<keyword evidence="4" id="KW-1185">Reference proteome</keyword>
<reference evidence="3 4" key="1">
    <citation type="journal article" date="2018" name="Nat. Ecol. Evol.">
        <title>Pezizomycetes genomes reveal the molecular basis of ectomycorrhizal truffle lifestyle.</title>
        <authorList>
            <person name="Murat C."/>
            <person name="Payen T."/>
            <person name="Noel B."/>
            <person name="Kuo A."/>
            <person name="Morin E."/>
            <person name="Chen J."/>
            <person name="Kohler A."/>
            <person name="Krizsan K."/>
            <person name="Balestrini R."/>
            <person name="Da Silva C."/>
            <person name="Montanini B."/>
            <person name="Hainaut M."/>
            <person name="Levati E."/>
            <person name="Barry K.W."/>
            <person name="Belfiori B."/>
            <person name="Cichocki N."/>
            <person name="Clum A."/>
            <person name="Dockter R.B."/>
            <person name="Fauchery L."/>
            <person name="Guy J."/>
            <person name="Iotti M."/>
            <person name="Le Tacon F."/>
            <person name="Lindquist E.A."/>
            <person name="Lipzen A."/>
            <person name="Malagnac F."/>
            <person name="Mello A."/>
            <person name="Molinier V."/>
            <person name="Miyauchi S."/>
            <person name="Poulain J."/>
            <person name="Riccioni C."/>
            <person name="Rubini A."/>
            <person name="Sitrit Y."/>
            <person name="Splivallo R."/>
            <person name="Traeger S."/>
            <person name="Wang M."/>
            <person name="Zifcakova L."/>
            <person name="Wipf D."/>
            <person name="Zambonelli A."/>
            <person name="Paolocci F."/>
            <person name="Nowrousian M."/>
            <person name="Ottonello S."/>
            <person name="Baldrian P."/>
            <person name="Spatafora J.W."/>
            <person name="Henrissat B."/>
            <person name="Nagy L.G."/>
            <person name="Aury J.M."/>
            <person name="Wincker P."/>
            <person name="Grigoriev I.V."/>
            <person name="Bonfante P."/>
            <person name="Martin F.M."/>
        </authorList>
    </citation>
    <scope>NUCLEOTIDE SEQUENCE [LARGE SCALE GENOMIC DNA]</scope>
    <source>
        <strain evidence="3 4">120613-1</strain>
    </source>
</reference>
<feature type="transmembrane region" description="Helical" evidence="2">
    <location>
        <begin position="28"/>
        <end position="52"/>
    </location>
</feature>
<accession>A0A3N4JY46</accession>
<dbReference type="EMBL" id="ML120394">
    <property type="protein sequence ID" value="RPA98624.1"/>
    <property type="molecule type" value="Genomic_DNA"/>
</dbReference>
<organism evidence="3 4">
    <name type="scientific">Choiromyces venosus 120613-1</name>
    <dbReference type="NCBI Taxonomy" id="1336337"/>
    <lineage>
        <taxon>Eukaryota</taxon>
        <taxon>Fungi</taxon>
        <taxon>Dikarya</taxon>
        <taxon>Ascomycota</taxon>
        <taxon>Pezizomycotina</taxon>
        <taxon>Pezizomycetes</taxon>
        <taxon>Pezizales</taxon>
        <taxon>Tuberaceae</taxon>
        <taxon>Choiromyces</taxon>
    </lineage>
</organism>